<sequence length="162" mass="17685">MVVLVVCLYQASLWGLPSVRKKSLLQQPVRASFIIPFAHAQISSPFATSGRQKDKVYLSRMGQAICQIMPNLTESVKQHQVSGMEMTVPRMGAGQSRWDGRHFGDCPPTSRDAPRLEAIVLQRDPVLNCIKSQFSPFTYSDGHKRQVGQAASNGTGTIGVGG</sequence>
<accession>A0A3S4ZR18</accession>
<keyword evidence="1" id="KW-0732">Signal</keyword>
<dbReference type="EMBL" id="CAAALY010007306">
    <property type="protein sequence ID" value="VEL09811.1"/>
    <property type="molecule type" value="Genomic_DNA"/>
</dbReference>
<comment type="caution">
    <text evidence="2">The sequence shown here is derived from an EMBL/GenBank/DDBJ whole genome shotgun (WGS) entry which is preliminary data.</text>
</comment>
<reference evidence="2" key="1">
    <citation type="submission" date="2018-11" db="EMBL/GenBank/DDBJ databases">
        <authorList>
            <consortium name="Pathogen Informatics"/>
        </authorList>
    </citation>
    <scope>NUCLEOTIDE SEQUENCE</scope>
</reference>
<dbReference type="AlphaFoldDB" id="A0A3S4ZR18"/>
<evidence type="ECO:0000313" key="2">
    <source>
        <dbReference type="EMBL" id="VEL09811.1"/>
    </source>
</evidence>
<proteinExistence type="predicted"/>
<evidence type="ECO:0000313" key="3">
    <source>
        <dbReference type="Proteomes" id="UP000784294"/>
    </source>
</evidence>
<organism evidence="2 3">
    <name type="scientific">Protopolystoma xenopodis</name>
    <dbReference type="NCBI Taxonomy" id="117903"/>
    <lineage>
        <taxon>Eukaryota</taxon>
        <taxon>Metazoa</taxon>
        <taxon>Spiralia</taxon>
        <taxon>Lophotrochozoa</taxon>
        <taxon>Platyhelminthes</taxon>
        <taxon>Monogenea</taxon>
        <taxon>Polyopisthocotylea</taxon>
        <taxon>Polystomatidea</taxon>
        <taxon>Polystomatidae</taxon>
        <taxon>Protopolystoma</taxon>
    </lineage>
</organism>
<feature type="signal peptide" evidence="1">
    <location>
        <begin position="1"/>
        <end position="15"/>
    </location>
</feature>
<protein>
    <submittedName>
        <fullName evidence="2">Uncharacterized protein</fullName>
    </submittedName>
</protein>
<dbReference type="Proteomes" id="UP000784294">
    <property type="component" value="Unassembled WGS sequence"/>
</dbReference>
<evidence type="ECO:0000256" key="1">
    <source>
        <dbReference type="SAM" id="SignalP"/>
    </source>
</evidence>
<feature type="chain" id="PRO_5018598501" evidence="1">
    <location>
        <begin position="16"/>
        <end position="162"/>
    </location>
</feature>
<keyword evidence="3" id="KW-1185">Reference proteome</keyword>
<gene>
    <name evidence="2" type="ORF">PXEA_LOCUS3251</name>
</gene>
<name>A0A3S4ZR18_9PLAT</name>